<dbReference type="SUPFAM" id="SSF50129">
    <property type="entry name" value="GroES-like"/>
    <property type="match status" value="1"/>
</dbReference>
<dbReference type="InterPro" id="IPR037124">
    <property type="entry name" value="Chaperonin_GroES_sf"/>
</dbReference>
<keyword evidence="2 4" id="KW-0963">Cytoplasm</keyword>
<evidence type="ECO:0000256" key="4">
    <source>
        <dbReference type="HAMAP-Rule" id="MF_00580"/>
    </source>
</evidence>
<evidence type="ECO:0000256" key="3">
    <source>
        <dbReference type="ARBA" id="ARBA00023186"/>
    </source>
</evidence>
<dbReference type="GO" id="GO:0044183">
    <property type="term" value="F:protein folding chaperone"/>
    <property type="evidence" value="ECO:0007669"/>
    <property type="project" value="InterPro"/>
</dbReference>
<comment type="subcellular location">
    <subcellularLocation>
        <location evidence="4">Cytoplasm</location>
    </subcellularLocation>
</comment>
<comment type="similarity">
    <text evidence="1 4 5">Belongs to the GroES chaperonin family.</text>
</comment>
<name>E6J0V4_STRAP</name>
<dbReference type="PROSITE" id="PS00681">
    <property type="entry name" value="CHAPERONINS_CPN10"/>
    <property type="match status" value="1"/>
</dbReference>
<dbReference type="SMART" id="SM00883">
    <property type="entry name" value="Cpn10"/>
    <property type="match status" value="1"/>
</dbReference>
<comment type="caution">
    <text evidence="6">The sequence shown here is derived from an EMBL/GenBank/DDBJ whole genome shotgun (WGS) entry which is preliminary data.</text>
</comment>
<dbReference type="HAMAP" id="MF_00580">
    <property type="entry name" value="CH10"/>
    <property type="match status" value="1"/>
</dbReference>
<comment type="subunit">
    <text evidence="4">Heptamer of 7 subunits arranged in a ring. Interacts with the chaperonin GroEL.</text>
</comment>
<evidence type="ECO:0000313" key="7">
    <source>
        <dbReference type="Proteomes" id="UP000002973"/>
    </source>
</evidence>
<protein>
    <recommendedName>
        <fullName evidence="4">Co-chaperonin GroES</fullName>
    </recommendedName>
    <alternativeName>
        <fullName evidence="4">10 kDa chaperonin</fullName>
    </alternativeName>
    <alternativeName>
        <fullName evidence="4">Chaperonin-10</fullName>
        <shortName evidence="4">Cpn10</shortName>
    </alternativeName>
</protein>
<dbReference type="GO" id="GO:0005737">
    <property type="term" value="C:cytoplasm"/>
    <property type="evidence" value="ECO:0007669"/>
    <property type="project" value="UniProtKB-SubCell"/>
</dbReference>
<dbReference type="AlphaFoldDB" id="E6J0V4"/>
<dbReference type="Pfam" id="PF00166">
    <property type="entry name" value="Cpn10"/>
    <property type="match status" value="1"/>
</dbReference>
<evidence type="ECO:0000256" key="5">
    <source>
        <dbReference type="RuleBase" id="RU000535"/>
    </source>
</evidence>
<dbReference type="PANTHER" id="PTHR10772">
    <property type="entry name" value="10 KDA HEAT SHOCK PROTEIN"/>
    <property type="match status" value="1"/>
</dbReference>
<dbReference type="InterPro" id="IPR020818">
    <property type="entry name" value="Chaperonin_GroES"/>
</dbReference>
<dbReference type="EMBL" id="AECT01000014">
    <property type="protein sequence ID" value="EFU22562.1"/>
    <property type="molecule type" value="Genomic_DNA"/>
</dbReference>
<dbReference type="GO" id="GO:0051087">
    <property type="term" value="F:protein-folding chaperone binding"/>
    <property type="evidence" value="ECO:0007669"/>
    <property type="project" value="TreeGrafter"/>
</dbReference>
<dbReference type="InterPro" id="IPR018369">
    <property type="entry name" value="Chaprnonin_Cpn10_CS"/>
</dbReference>
<dbReference type="PANTHER" id="PTHR10772:SF58">
    <property type="entry name" value="CO-CHAPERONIN GROES"/>
    <property type="match status" value="1"/>
</dbReference>
<dbReference type="GO" id="GO:0005524">
    <property type="term" value="F:ATP binding"/>
    <property type="evidence" value="ECO:0007669"/>
    <property type="project" value="InterPro"/>
</dbReference>
<evidence type="ECO:0000313" key="6">
    <source>
        <dbReference type="EMBL" id="EFU22562.1"/>
    </source>
</evidence>
<dbReference type="eggNOG" id="COG0234">
    <property type="taxonomic scope" value="Bacteria"/>
</dbReference>
<dbReference type="CDD" id="cd00320">
    <property type="entry name" value="cpn10"/>
    <property type="match status" value="1"/>
</dbReference>
<sequence>MLKQDIGGKQMLKPLGDRVVLKVEEREQKVGGFVIAGAGQDATKTAKVIAVGEGIRTLNGELVAPSVKADDTVLVESHAGIEVKDGEEKYLVVNETNILAIVE</sequence>
<dbReference type="InterPro" id="IPR011032">
    <property type="entry name" value="GroES-like_sf"/>
</dbReference>
<dbReference type="Proteomes" id="UP000002973">
    <property type="component" value="Unassembled WGS sequence"/>
</dbReference>
<dbReference type="GO" id="GO:0046872">
    <property type="term" value="F:metal ion binding"/>
    <property type="evidence" value="ECO:0007669"/>
    <property type="project" value="TreeGrafter"/>
</dbReference>
<reference evidence="6 7" key="1">
    <citation type="submission" date="2010-11" db="EMBL/GenBank/DDBJ databases">
        <authorList>
            <person name="Weinstock G."/>
            <person name="Sodergren E."/>
            <person name="Clifton S."/>
            <person name="Fulton L."/>
            <person name="Fulton B."/>
            <person name="Courtney L."/>
            <person name="Fronick C."/>
            <person name="Harrison M."/>
            <person name="Strong C."/>
            <person name="Farmer C."/>
            <person name="Delahaunty K."/>
            <person name="Markovic C."/>
            <person name="Hall O."/>
            <person name="Minx P."/>
            <person name="Tomlinson C."/>
            <person name="Mitreva M."/>
            <person name="Hou S."/>
            <person name="Chen J."/>
            <person name="Wollam A."/>
            <person name="Pepin K.H."/>
            <person name="Johnson M."/>
            <person name="Bhonagiri V."/>
            <person name="Zhang X."/>
            <person name="Suruliraj S."/>
            <person name="Warren W."/>
            <person name="Chinwalla A."/>
            <person name="Mardis E.R."/>
            <person name="Wilson R.K."/>
        </authorList>
    </citation>
    <scope>NUCLEOTIDE SEQUENCE [LARGE SCALE GENOMIC DNA]</scope>
    <source>
        <strain evidence="6 7">F0211</strain>
    </source>
</reference>
<proteinExistence type="inferred from homology"/>
<dbReference type="NCBIfam" id="NF001528">
    <property type="entry name" value="PRK00364.1-4"/>
    <property type="match status" value="1"/>
</dbReference>
<accession>E6J0V4</accession>
<organism evidence="6 7">
    <name type="scientific">Streptococcus anginosus F0211</name>
    <dbReference type="NCBI Taxonomy" id="706437"/>
    <lineage>
        <taxon>Bacteria</taxon>
        <taxon>Bacillati</taxon>
        <taxon>Bacillota</taxon>
        <taxon>Bacilli</taxon>
        <taxon>Lactobacillales</taxon>
        <taxon>Streptococcaceae</taxon>
        <taxon>Streptococcus</taxon>
        <taxon>Streptococcus anginosus group</taxon>
    </lineage>
</organism>
<dbReference type="GO" id="GO:0051082">
    <property type="term" value="F:unfolded protein binding"/>
    <property type="evidence" value="ECO:0007669"/>
    <property type="project" value="TreeGrafter"/>
</dbReference>
<comment type="function">
    <text evidence="4 5">Together with the chaperonin GroEL, plays an essential role in assisting protein folding. The GroEL-GroES system forms a nano-cage that allows encapsulation of the non-native substrate proteins and provides a physical environment optimized to promote and accelerate protein folding. GroES binds to the apical surface of the GroEL ring, thereby capping the opening of the GroEL channel.</text>
</comment>
<dbReference type="PRINTS" id="PR00297">
    <property type="entry name" value="CHAPERONIN10"/>
</dbReference>
<dbReference type="Gene3D" id="2.30.33.40">
    <property type="entry name" value="GroES chaperonin"/>
    <property type="match status" value="1"/>
</dbReference>
<keyword evidence="3 4" id="KW-0143">Chaperone</keyword>
<evidence type="ECO:0000256" key="2">
    <source>
        <dbReference type="ARBA" id="ARBA00022490"/>
    </source>
</evidence>
<dbReference type="FunFam" id="2.30.33.40:FF:000007">
    <property type="entry name" value="10 kDa chaperonin"/>
    <property type="match status" value="1"/>
</dbReference>
<gene>
    <name evidence="4 6" type="primary">groS</name>
    <name evidence="4" type="synonym">groES</name>
    <name evidence="6" type="ORF">HMPREF0813_00877</name>
</gene>
<evidence type="ECO:0000256" key="1">
    <source>
        <dbReference type="ARBA" id="ARBA00006975"/>
    </source>
</evidence>